<organism evidence="6 7">
    <name type="scientific">Pedobacter ginsengisoli</name>
    <dbReference type="NCBI Taxonomy" id="363852"/>
    <lineage>
        <taxon>Bacteria</taxon>
        <taxon>Pseudomonadati</taxon>
        <taxon>Bacteroidota</taxon>
        <taxon>Sphingobacteriia</taxon>
        <taxon>Sphingobacteriales</taxon>
        <taxon>Sphingobacteriaceae</taxon>
        <taxon>Pedobacter</taxon>
    </lineage>
</organism>
<dbReference type="Pfam" id="PF00271">
    <property type="entry name" value="Helicase_C"/>
    <property type="match status" value="1"/>
</dbReference>
<sequence>MPAKLYDPYISKVYKKSTNPNSSETANYLPLTDDQIQRHLEGRQLTGLYPLLQDNTSWLIAADFDKNSWLEDCRSFIAICANYNIPAYLERSRSGKGGHVWIFFNQPYPAFKSRIIVLTLLERAGVVSTFDKNSSFDRLFPNQDKHSGKGFGNLIALPLYKPASELGNSCFIESETALPYRNQWEFLSSIRRISINDLDQIFLSLTSSKSLNIIEPGKLVIKLSNTIEINRNGISTALASFLKDELNFFNADFIIKKNSGRSTFGTKRYFKFIEEVNEYAIIPKGFIRKLLVYCIKNNIQYQLEDNRKLLTPSVFSFHASLREYQLPAVEAASKKDIGIIVAPPGSGKTVVGLKIIADKQQPALIVVHRNQLADQWAERIEAFLGIPKQDIGRIGQGKTKIGKRVTIAMIQSLGKELQKPGADQLVRAFGIIIVDECHHIAAETFKNAVSLFHSYYLYGLTATPFRKNSDDRLISVHLGEVISEMKSSDKGASEQPEIIIRNTTLNVAYNAKTDRFETLSNVLIHDSERNKLILKDVTFQLSTGKRVVILTERKEHIETLHQYLKQSFETVALSGDDSESSRNAKWKILKTGNYQALITTGQFFGEGSDLHNAQCLFLVYPFSFEGKLIQYIGRVQRSELTPVIYDYRDIKIDYLNAMFLKRNVYYKKLIRHRTLFDDVIEVDEKVEPVGDLTSSFKDQIIERNIKVAIESLDFLYGGVVFCEFIKEIEQEVSFGIENLHMRPEFDVLKSYFEKFLNTKTITVAICIVIEKGIIVGKSATCEDMKKLNREVVDSVRFRFAEKNLFKKGNLLGKNVEMFQLSVGDANQTLYESGEELLKDVLIRGNYRHKIQLRYLSDLHLGNVLKIRFVLSPFAFVFLLAGKEQYHIVMETLDTDEATYIWHTSKEVSELKNALHNVDKDLNKIRNDGRFAFLQSVPINFSRVLHDYSDERNGFVIWKDDLEQYLT</sequence>
<keyword evidence="6" id="KW-0540">Nuclease</keyword>
<dbReference type="GO" id="GO:0004386">
    <property type="term" value="F:helicase activity"/>
    <property type="evidence" value="ECO:0007669"/>
    <property type="project" value="UniProtKB-KW"/>
</dbReference>
<dbReference type="Proteomes" id="UP000223749">
    <property type="component" value="Chromosome"/>
</dbReference>
<evidence type="ECO:0000256" key="2">
    <source>
        <dbReference type="ARBA" id="ARBA00022801"/>
    </source>
</evidence>
<evidence type="ECO:0000313" key="7">
    <source>
        <dbReference type="Proteomes" id="UP000223749"/>
    </source>
</evidence>
<dbReference type="Pfam" id="PF22548">
    <property type="entry name" value="AEP-TOTE"/>
    <property type="match status" value="1"/>
</dbReference>
<reference evidence="6 7" key="1">
    <citation type="submission" date="2017-10" db="EMBL/GenBank/DDBJ databases">
        <title>Whole genome of Pedobacter ginsengisoli T01R-27 isolated from tomato rhizosphere.</title>
        <authorList>
            <person name="Weon H.-Y."/>
            <person name="Lee S.A."/>
            <person name="Sang M.K."/>
            <person name="Song J."/>
        </authorList>
    </citation>
    <scope>NUCLEOTIDE SEQUENCE [LARGE SCALE GENOMIC DNA]</scope>
    <source>
        <strain evidence="6 7">T01R-27</strain>
    </source>
</reference>
<dbReference type="SMART" id="SM00487">
    <property type="entry name" value="DEXDc"/>
    <property type="match status" value="1"/>
</dbReference>
<evidence type="ECO:0000256" key="4">
    <source>
        <dbReference type="ARBA" id="ARBA00022840"/>
    </source>
</evidence>
<evidence type="ECO:0000313" key="6">
    <source>
        <dbReference type="EMBL" id="ATP59208.1"/>
    </source>
</evidence>
<dbReference type="SUPFAM" id="SSF52540">
    <property type="entry name" value="P-loop containing nucleoside triphosphate hydrolases"/>
    <property type="match status" value="2"/>
</dbReference>
<protein>
    <submittedName>
        <fullName evidence="6">Restriction endonuclease subunit R</fullName>
    </submittedName>
</protein>
<dbReference type="CDD" id="cd17926">
    <property type="entry name" value="DEXHc_RE"/>
    <property type="match status" value="1"/>
</dbReference>
<keyword evidence="1" id="KW-0547">Nucleotide-binding</keyword>
<keyword evidence="7" id="KW-1185">Reference proteome</keyword>
<dbReference type="GO" id="GO:0005524">
    <property type="term" value="F:ATP binding"/>
    <property type="evidence" value="ECO:0007669"/>
    <property type="project" value="UniProtKB-KW"/>
</dbReference>
<dbReference type="Pfam" id="PF04851">
    <property type="entry name" value="ResIII"/>
    <property type="match status" value="1"/>
</dbReference>
<dbReference type="InterPro" id="IPR027417">
    <property type="entry name" value="P-loop_NTPase"/>
</dbReference>
<keyword evidence="3" id="KW-0347">Helicase</keyword>
<dbReference type="InterPro" id="IPR014001">
    <property type="entry name" value="Helicase_ATP-bd"/>
</dbReference>
<evidence type="ECO:0000256" key="1">
    <source>
        <dbReference type="ARBA" id="ARBA00022741"/>
    </source>
</evidence>
<evidence type="ECO:0000256" key="3">
    <source>
        <dbReference type="ARBA" id="ARBA00022806"/>
    </source>
</evidence>
<keyword evidence="4" id="KW-0067">ATP-binding</keyword>
<dbReference type="CDD" id="cd18785">
    <property type="entry name" value="SF2_C"/>
    <property type="match status" value="1"/>
</dbReference>
<dbReference type="GO" id="GO:0004519">
    <property type="term" value="F:endonuclease activity"/>
    <property type="evidence" value="ECO:0007669"/>
    <property type="project" value="UniProtKB-KW"/>
</dbReference>
<gene>
    <name evidence="6" type="ORF">CPT03_10660</name>
</gene>
<proteinExistence type="predicted"/>
<dbReference type="OrthoDB" id="9759819at2"/>
<dbReference type="EMBL" id="CP024091">
    <property type="protein sequence ID" value="ATP59208.1"/>
    <property type="molecule type" value="Genomic_DNA"/>
</dbReference>
<feature type="domain" description="Helicase ATP-binding" evidence="5">
    <location>
        <begin position="329"/>
        <end position="482"/>
    </location>
</feature>
<evidence type="ECO:0000259" key="5">
    <source>
        <dbReference type="PROSITE" id="PS51192"/>
    </source>
</evidence>
<dbReference type="PANTHER" id="PTHR11274:SF0">
    <property type="entry name" value="GENERAL TRANSCRIPTION AND DNA REPAIR FACTOR IIH HELICASE SUBUNIT XPB"/>
    <property type="match status" value="1"/>
</dbReference>
<dbReference type="InterPro" id="IPR054347">
    <property type="entry name" value="TOTE_primase"/>
</dbReference>
<name>A0A2D1UC59_9SPHI</name>
<dbReference type="InterPro" id="IPR006935">
    <property type="entry name" value="Helicase/UvrB_N"/>
</dbReference>
<dbReference type="PROSITE" id="PS51192">
    <property type="entry name" value="HELICASE_ATP_BIND_1"/>
    <property type="match status" value="1"/>
</dbReference>
<accession>A0A2D1UC59</accession>
<dbReference type="KEGG" id="pgs:CPT03_10660"/>
<dbReference type="GO" id="GO:0003677">
    <property type="term" value="F:DNA binding"/>
    <property type="evidence" value="ECO:0007669"/>
    <property type="project" value="InterPro"/>
</dbReference>
<dbReference type="GO" id="GO:0016787">
    <property type="term" value="F:hydrolase activity"/>
    <property type="evidence" value="ECO:0007669"/>
    <property type="project" value="UniProtKB-KW"/>
</dbReference>
<dbReference type="PANTHER" id="PTHR11274">
    <property type="entry name" value="RAD25/XP-B DNA REPAIR HELICASE"/>
    <property type="match status" value="1"/>
</dbReference>
<dbReference type="InterPro" id="IPR050615">
    <property type="entry name" value="ATP-dep_DNA_Helicase"/>
</dbReference>
<dbReference type="Gene3D" id="3.40.50.300">
    <property type="entry name" value="P-loop containing nucleotide triphosphate hydrolases"/>
    <property type="match status" value="2"/>
</dbReference>
<dbReference type="InterPro" id="IPR001650">
    <property type="entry name" value="Helicase_C-like"/>
</dbReference>
<dbReference type="AlphaFoldDB" id="A0A2D1UC59"/>
<keyword evidence="6" id="KW-0255">Endonuclease</keyword>
<keyword evidence="2" id="KW-0378">Hydrolase</keyword>